<dbReference type="InterPro" id="IPR000276">
    <property type="entry name" value="GPCR_Rhodpsn"/>
</dbReference>
<evidence type="ECO:0000256" key="2">
    <source>
        <dbReference type="ARBA" id="ARBA00022692"/>
    </source>
</evidence>
<evidence type="ECO:0000256" key="1">
    <source>
        <dbReference type="ARBA" id="ARBA00004370"/>
    </source>
</evidence>
<evidence type="ECO:0000256" key="4">
    <source>
        <dbReference type="ARBA" id="ARBA00023136"/>
    </source>
</evidence>
<proteinExistence type="predicted"/>
<keyword evidence="4 5" id="KW-0472">Membrane</keyword>
<protein>
    <submittedName>
        <fullName evidence="7">G-protein coupled receptors family 1 profile domain-containing protein</fullName>
    </submittedName>
</protein>
<evidence type="ECO:0000313" key="7">
    <source>
        <dbReference type="WBParaSite" id="Minc3s01581g24884"/>
    </source>
</evidence>
<dbReference type="PRINTS" id="PR00237">
    <property type="entry name" value="GPCRRHODOPSN"/>
</dbReference>
<dbReference type="Gene3D" id="1.20.1070.10">
    <property type="entry name" value="Rhodopsin 7-helix transmembrane proteins"/>
    <property type="match status" value="1"/>
</dbReference>
<dbReference type="AlphaFoldDB" id="A0A914MEN3"/>
<evidence type="ECO:0000313" key="6">
    <source>
        <dbReference type="Proteomes" id="UP000887563"/>
    </source>
</evidence>
<evidence type="ECO:0000256" key="3">
    <source>
        <dbReference type="ARBA" id="ARBA00022989"/>
    </source>
</evidence>
<dbReference type="PANTHER" id="PTHR47023:SF5">
    <property type="entry name" value="SEX PEPTIDE RECEPTOR-RELATED PROTEIN 2"/>
    <property type="match status" value="1"/>
</dbReference>
<name>A0A914MEN3_MELIC</name>
<dbReference type="GO" id="GO:0004930">
    <property type="term" value="F:G protein-coupled receptor activity"/>
    <property type="evidence" value="ECO:0007669"/>
    <property type="project" value="InterPro"/>
</dbReference>
<evidence type="ECO:0000256" key="5">
    <source>
        <dbReference type="SAM" id="Phobius"/>
    </source>
</evidence>
<keyword evidence="6" id="KW-1185">Reference proteome</keyword>
<dbReference type="WBParaSite" id="Minc3s01581g24884">
    <property type="protein sequence ID" value="Minc3s01581g24884"/>
    <property type="gene ID" value="Minc3s01581g24884"/>
</dbReference>
<reference evidence="7" key="1">
    <citation type="submission" date="2022-11" db="UniProtKB">
        <authorList>
            <consortium name="WormBaseParasite"/>
        </authorList>
    </citation>
    <scope>IDENTIFICATION</scope>
</reference>
<feature type="transmembrane region" description="Helical" evidence="5">
    <location>
        <begin position="87"/>
        <end position="105"/>
    </location>
</feature>
<dbReference type="PANTHER" id="PTHR47023">
    <property type="entry name" value="SEX PEPTIDE RECEPTOR"/>
    <property type="match status" value="1"/>
</dbReference>
<organism evidence="6 7">
    <name type="scientific">Meloidogyne incognita</name>
    <name type="common">Southern root-knot nematode worm</name>
    <name type="synonym">Oxyuris incognita</name>
    <dbReference type="NCBI Taxonomy" id="6306"/>
    <lineage>
        <taxon>Eukaryota</taxon>
        <taxon>Metazoa</taxon>
        <taxon>Ecdysozoa</taxon>
        <taxon>Nematoda</taxon>
        <taxon>Chromadorea</taxon>
        <taxon>Rhabditida</taxon>
        <taxon>Tylenchina</taxon>
        <taxon>Tylenchomorpha</taxon>
        <taxon>Tylenchoidea</taxon>
        <taxon>Meloidogynidae</taxon>
        <taxon>Meloidogyninae</taxon>
        <taxon>Meloidogyne</taxon>
        <taxon>Meloidogyne incognita group</taxon>
    </lineage>
</organism>
<dbReference type="SUPFAM" id="SSF81321">
    <property type="entry name" value="Family A G protein-coupled receptor-like"/>
    <property type="match status" value="1"/>
</dbReference>
<keyword evidence="2 5" id="KW-0812">Transmembrane</keyword>
<feature type="transmembrane region" description="Helical" evidence="5">
    <location>
        <begin position="52"/>
        <end position="75"/>
    </location>
</feature>
<dbReference type="InterPro" id="IPR053071">
    <property type="entry name" value="GPCR1-related_rcpt"/>
</dbReference>
<sequence length="127" mass="14735">MNNLTKRSASKECLISNKSALECLNIGGFFYDACTGHCERDSSQHLQLEHLVYGYLFPILVIFVVVANLLVALVLSQKHMISPTNLVLKYMAIADLCVGLFPLPWNFFYHTLRHFEYEQKELQLWYF</sequence>
<dbReference type="GO" id="GO:0016020">
    <property type="term" value="C:membrane"/>
    <property type="evidence" value="ECO:0007669"/>
    <property type="project" value="UniProtKB-SubCell"/>
</dbReference>
<keyword evidence="3 5" id="KW-1133">Transmembrane helix</keyword>
<comment type="subcellular location">
    <subcellularLocation>
        <location evidence="1">Membrane</location>
    </subcellularLocation>
</comment>
<dbReference type="Proteomes" id="UP000887563">
    <property type="component" value="Unplaced"/>
</dbReference>
<accession>A0A914MEN3</accession>